<dbReference type="InterPro" id="IPR028883">
    <property type="entry name" value="tRNA_aden_deaminase"/>
</dbReference>
<feature type="compositionally biased region" description="Basic and acidic residues" evidence="9">
    <location>
        <begin position="899"/>
        <end position="916"/>
    </location>
</feature>
<dbReference type="GO" id="GO:0009507">
    <property type="term" value="C:chloroplast"/>
    <property type="evidence" value="ECO:0000318"/>
    <property type="project" value="GO_Central"/>
</dbReference>
<feature type="region of interest" description="Disordered" evidence="9">
    <location>
        <begin position="594"/>
        <end position="639"/>
    </location>
</feature>
<evidence type="ECO:0000256" key="7">
    <source>
        <dbReference type="ARBA" id="ARBA00022833"/>
    </source>
</evidence>
<evidence type="ECO:0000259" key="10">
    <source>
        <dbReference type="PROSITE" id="PS51747"/>
    </source>
</evidence>
<comment type="cofactor">
    <cofactor evidence="1">
        <name>Zn(2+)</name>
        <dbReference type="ChEBI" id="CHEBI:29105"/>
    </cofactor>
</comment>
<feature type="region of interest" description="Disordered" evidence="9">
    <location>
        <begin position="682"/>
        <end position="727"/>
    </location>
</feature>
<dbReference type="InParanoid" id="B9RL99"/>
<feature type="compositionally biased region" description="Basic and acidic residues" evidence="9">
    <location>
        <begin position="716"/>
        <end position="727"/>
    </location>
</feature>
<feature type="compositionally biased region" description="Low complexity" evidence="9">
    <location>
        <begin position="1409"/>
        <end position="1424"/>
    </location>
</feature>
<keyword evidence="7" id="KW-0862">Zinc</keyword>
<feature type="compositionally biased region" description="Pro residues" evidence="9">
    <location>
        <begin position="1518"/>
        <end position="1542"/>
    </location>
</feature>
<feature type="compositionally biased region" description="Pro residues" evidence="9">
    <location>
        <begin position="1381"/>
        <end position="1408"/>
    </location>
</feature>
<feature type="compositionally biased region" description="Basic residues" evidence="9">
    <location>
        <begin position="1543"/>
        <end position="1559"/>
    </location>
</feature>
<feature type="compositionally biased region" description="Pro residues" evidence="9">
    <location>
        <begin position="1560"/>
        <end position="1573"/>
    </location>
</feature>
<evidence type="ECO:0000313" key="11">
    <source>
        <dbReference type="EMBL" id="EEF47624.1"/>
    </source>
</evidence>
<evidence type="ECO:0000256" key="1">
    <source>
        <dbReference type="ARBA" id="ARBA00001947"/>
    </source>
</evidence>
<comment type="subunit">
    <text evidence="2">Homodimer.</text>
</comment>
<feature type="compositionally biased region" description="Polar residues" evidence="9">
    <location>
        <begin position="682"/>
        <end position="692"/>
    </location>
</feature>
<evidence type="ECO:0000256" key="4">
    <source>
        <dbReference type="ARBA" id="ARBA00022694"/>
    </source>
</evidence>
<dbReference type="GO" id="GO:0052717">
    <property type="term" value="F:tRNA-specific adenosine-34 deaminase activity"/>
    <property type="evidence" value="ECO:0007669"/>
    <property type="project" value="UniProtKB-EC"/>
</dbReference>
<feature type="compositionally biased region" description="Basic and acidic residues" evidence="9">
    <location>
        <begin position="150"/>
        <end position="194"/>
    </location>
</feature>
<dbReference type="Pfam" id="PF00383">
    <property type="entry name" value="dCMP_cyt_deam_1"/>
    <property type="match status" value="1"/>
</dbReference>
<dbReference type="GO" id="GO:0046872">
    <property type="term" value="F:metal ion binding"/>
    <property type="evidence" value="ECO:0007669"/>
    <property type="project" value="UniProtKB-KW"/>
</dbReference>
<feature type="region of interest" description="Disordered" evidence="9">
    <location>
        <begin position="427"/>
        <end position="458"/>
    </location>
</feature>
<dbReference type="STRING" id="3988.B9RL99"/>
<feature type="compositionally biased region" description="Polar residues" evidence="9">
    <location>
        <begin position="956"/>
        <end position="974"/>
    </location>
</feature>
<feature type="region of interest" description="Disordered" evidence="9">
    <location>
        <begin position="760"/>
        <end position="850"/>
    </location>
</feature>
<dbReference type="PANTHER" id="PTHR11079:SF179">
    <property type="entry name" value="TRNA(ADENINE(34)) DEAMINASE, CHLOROPLASTIC"/>
    <property type="match status" value="1"/>
</dbReference>
<dbReference type="PRINTS" id="PR01217">
    <property type="entry name" value="PRICHEXTENSN"/>
</dbReference>
<feature type="region of interest" description="Disordered" evidence="9">
    <location>
        <begin position="867"/>
        <end position="1020"/>
    </location>
</feature>
<feature type="compositionally biased region" description="Polar residues" evidence="9">
    <location>
        <begin position="699"/>
        <end position="713"/>
    </location>
</feature>
<sequence>MILLLVWILHHKIEKLKKASSRDRYYYRVLDYDLDHEVCCSFKEKGSGERIERRRKGRFGGKDLRQRRCLSSVDDVEAVISLLSEEVSEECSGDRGQSGTFSKRVEMEKRNNFNSSERPQSRKKNVRLGSLESESKSQFELVTGEFKKDGYRRKAEREEDQRKEEREEYRKEEERKEREEKVERKTVLRGEDRRGRKASSSFSSYYSLSSTGDFESDKEVQDEHVGLLGESSSGYKEELWGGENKSGGQVVGKVSEKRISTTRTGADWDLRKKTEKKLTEVEEMQLINDSSQLCSRIARTSESEDWKVSSSDKQIGDKNGKSTLAVDFEKGTKKKNNQTDNQVSEQIQFRQNYQEITDIQEIQGRNGKTTSQYQRQFNGREGNLKVNADLIGERRVGYRKTADESIGKGNLTSNALQLSEISEAGNTNAGRLSKLQRQSESRSKIQEEERSRMSVWETSEKHQQTLEQVSGQIESTGSSQQMSEISKIRDDKSSTFILQSEAGMKDREKSISEFHLVGQAKEQRFHTDQEALQRIQSGKGSQDITNISVNVTNVSVIHASDKERVYDSKISSEKRVIDRGSELTSVVKPIQETRERCNQTAERITEAKSRNEAHRTSEVPSFQEKPSEQPSSSQASLNMVSQARIQQIDVEDGNYRSSQAMMMPPSHQVVNRGSLHVNPISETATQDVSGRTSDSSSSAFYENSAGRTPTSFQEPYGRDGKDEYHGEPLKLLTPEDAMGSAYRLEESSMQFVGEFMEKSRQEVSSSETRREKDFKQKLVEGKKEKRKNSSQFGSESLQLKEQDSKRLSGGSGEKGPSDEMWDVTDLSLQEPPEAEAHKGSTSNKDAVVRRTGRSLWSIIADVVRLRWGSRAETPKSGRRSGGKSSSNDSVSSEAWFSGRDPEENSDKNVERERSVTKETSSSHHLQLGRTTSQGQGEVSSTSVSKSKITRLEVDTSPPSTTLKFGSTSKGISSPSEEENLVWGEDGKSFEGTQGHDQKSSHVFPPSTVGKSSSPLLPSSGMSTFIVEESYGGGKADMSISGSMELMEQPVSTKSTEVSGAEGMEGELKQRRLQRNKQVPKDKFDEWEEAYVRENEQRKIDEMFMREALLEAKKAADTWEVPVGAVLVQHGKIIARGYNLVEELRDSTAHAEMICIREASNQLRSWRLAETTLYVTLEPCPMCAGAILQARIDTVVWGAPNKLLGADGSWIRLFPNGGGGSGSELVDKPPAPVHPFHPNMKIRRGILAPECADVMQQFFQLRRRKKAKSGDSPHNKPSLPIASHQSKILHKMHDIFHALLCLAKCSSKANLHLKFVQKLALTCEFMLAYEAPLEAATQVRSSVLITTKMGSRFLALFLACLCFPLIITNAQGPVASPVTLPTTPPPTTTVPPPTTTVPPPTTVTPPPSTTPTAPTQSPVSAATPPAVTPPSPKVAPAISPTVPPPQVPTPQPPPAPPIVAPAQPPALPPPALPPPQVSPAPAQVPPAPAPAKDTPAPAPAKEAPVPSPAAPVPALATPSPAPVPALPPPAPTPELVPSPAPTPPKHKKKRRHRHKKHHHPPAPAPTPPSPPAPPTTAVAESDDTAPAPSPNPNGGNALYQLGESSGIWARTLVIAFLLLVTGYSF</sequence>
<evidence type="ECO:0000256" key="9">
    <source>
        <dbReference type="SAM" id="MobiDB-lite"/>
    </source>
</evidence>
<evidence type="ECO:0000256" key="3">
    <source>
        <dbReference type="ARBA" id="ARBA00012740"/>
    </source>
</evidence>
<feature type="compositionally biased region" description="Basic and acidic residues" evidence="9">
    <location>
        <begin position="984"/>
        <end position="999"/>
    </location>
</feature>
<keyword evidence="6" id="KW-0378">Hydrolase</keyword>
<feature type="region of interest" description="Disordered" evidence="9">
    <location>
        <begin position="1051"/>
        <end position="1076"/>
    </location>
</feature>
<feature type="compositionally biased region" description="Basic and acidic residues" evidence="9">
    <location>
        <begin position="437"/>
        <end position="458"/>
    </location>
</feature>
<evidence type="ECO:0000256" key="5">
    <source>
        <dbReference type="ARBA" id="ARBA00022723"/>
    </source>
</evidence>
<dbReference type="Gene3D" id="3.40.140.10">
    <property type="entry name" value="Cytidine Deaminase, domain 2"/>
    <property type="match status" value="1"/>
</dbReference>
<organism evidence="11 12">
    <name type="scientific">Ricinus communis</name>
    <name type="common">Castor bean</name>
    <dbReference type="NCBI Taxonomy" id="3988"/>
    <lineage>
        <taxon>Eukaryota</taxon>
        <taxon>Viridiplantae</taxon>
        <taxon>Streptophyta</taxon>
        <taxon>Embryophyta</taxon>
        <taxon>Tracheophyta</taxon>
        <taxon>Spermatophyta</taxon>
        <taxon>Magnoliopsida</taxon>
        <taxon>eudicotyledons</taxon>
        <taxon>Gunneridae</taxon>
        <taxon>Pentapetalae</taxon>
        <taxon>rosids</taxon>
        <taxon>fabids</taxon>
        <taxon>Malpighiales</taxon>
        <taxon>Euphorbiaceae</taxon>
        <taxon>Acalyphoideae</taxon>
        <taxon>Acalypheae</taxon>
        <taxon>Ricinus</taxon>
    </lineage>
</organism>
<evidence type="ECO:0000256" key="8">
    <source>
        <dbReference type="ARBA" id="ARBA00048045"/>
    </source>
</evidence>
<feature type="compositionally biased region" description="Pro residues" evidence="9">
    <location>
        <begin position="1440"/>
        <end position="1488"/>
    </location>
</feature>
<feature type="compositionally biased region" description="Low complexity" evidence="9">
    <location>
        <begin position="199"/>
        <end position="210"/>
    </location>
</feature>
<proteinExistence type="inferred from homology"/>
<feature type="region of interest" description="Disordered" evidence="9">
    <location>
        <begin position="1373"/>
        <end position="1596"/>
    </location>
</feature>
<feature type="domain" description="CMP/dCMP-type deaminase" evidence="10">
    <location>
        <begin position="1098"/>
        <end position="1220"/>
    </location>
</feature>
<feature type="compositionally biased region" description="Low complexity" evidence="9">
    <location>
        <begin position="620"/>
        <end position="636"/>
    </location>
</feature>
<dbReference type="CDD" id="cd01285">
    <property type="entry name" value="nucleoside_deaminase"/>
    <property type="match status" value="1"/>
</dbReference>
<feature type="compositionally biased region" description="Basic and acidic residues" evidence="9">
    <location>
        <begin position="760"/>
        <end position="783"/>
    </location>
</feature>
<keyword evidence="12" id="KW-1185">Reference proteome</keyword>
<dbReference type="FunCoup" id="B9RL99">
    <property type="interactions" value="1598"/>
</dbReference>
<dbReference type="PANTHER" id="PTHR11079">
    <property type="entry name" value="CYTOSINE DEAMINASE FAMILY MEMBER"/>
    <property type="match status" value="1"/>
</dbReference>
<dbReference type="FunFam" id="3.40.140.10:FF:000005">
    <property type="entry name" value="tRNA-specific adenosine deaminase"/>
    <property type="match status" value="1"/>
</dbReference>
<accession>B9RL99</accession>
<gene>
    <name evidence="11" type="ORF">RCOM_1464010</name>
</gene>
<dbReference type="EC" id="3.5.4.33" evidence="3"/>
<dbReference type="GO" id="GO:0002100">
    <property type="term" value="P:tRNA wobble adenosine to inosine editing"/>
    <property type="evidence" value="ECO:0000318"/>
    <property type="project" value="GO_Central"/>
</dbReference>
<feature type="compositionally biased region" description="Polar residues" evidence="9">
    <location>
        <begin position="427"/>
        <end position="436"/>
    </location>
</feature>
<dbReference type="Proteomes" id="UP000008311">
    <property type="component" value="Unassembled WGS sequence"/>
</dbReference>
<dbReference type="GO" id="GO:0008251">
    <property type="term" value="F:tRNA-specific adenosine deaminase activity"/>
    <property type="evidence" value="ECO:0000318"/>
    <property type="project" value="GO_Central"/>
</dbReference>
<keyword evidence="4" id="KW-0819">tRNA processing</keyword>
<feature type="compositionally biased region" description="Low complexity" evidence="9">
    <location>
        <begin position="1489"/>
        <end position="1503"/>
    </location>
</feature>
<feature type="region of interest" description="Disordered" evidence="9">
    <location>
        <begin position="150"/>
        <end position="258"/>
    </location>
</feature>
<dbReference type="PROSITE" id="PS51747">
    <property type="entry name" value="CYT_DCMP_DEAMINASES_2"/>
    <property type="match status" value="1"/>
</dbReference>
<feature type="compositionally biased region" description="Basic and acidic residues" evidence="9">
    <location>
        <begin position="215"/>
        <end position="225"/>
    </location>
</feature>
<dbReference type="HAMAP" id="MF_00972">
    <property type="entry name" value="tRNA_aden_deaminase"/>
    <property type="match status" value="1"/>
</dbReference>
<feature type="region of interest" description="Disordered" evidence="9">
    <location>
        <begin position="91"/>
        <end position="131"/>
    </location>
</feature>
<evidence type="ECO:0000256" key="6">
    <source>
        <dbReference type="ARBA" id="ARBA00022801"/>
    </source>
</evidence>
<reference evidence="12" key="1">
    <citation type="journal article" date="2010" name="Nat. Biotechnol.">
        <title>Draft genome sequence of the oilseed species Ricinus communis.</title>
        <authorList>
            <person name="Chan A.P."/>
            <person name="Crabtree J."/>
            <person name="Zhao Q."/>
            <person name="Lorenzi H."/>
            <person name="Orvis J."/>
            <person name="Puiu D."/>
            <person name="Melake-Berhan A."/>
            <person name="Jones K.M."/>
            <person name="Redman J."/>
            <person name="Chen G."/>
            <person name="Cahoon E.B."/>
            <person name="Gedil M."/>
            <person name="Stanke M."/>
            <person name="Haas B.J."/>
            <person name="Wortman J.R."/>
            <person name="Fraser-Liggett C.M."/>
            <person name="Ravel J."/>
            <person name="Rabinowicz P.D."/>
        </authorList>
    </citation>
    <scope>NUCLEOTIDE SEQUENCE [LARGE SCALE GENOMIC DNA]</scope>
    <source>
        <strain evidence="12">cv. Hale</strain>
    </source>
</reference>
<dbReference type="InterPro" id="IPR002125">
    <property type="entry name" value="CMP_dCMP_dom"/>
</dbReference>
<feature type="compositionally biased region" description="Polar residues" evidence="9">
    <location>
        <begin position="917"/>
        <end position="937"/>
    </location>
</feature>
<keyword evidence="5" id="KW-0479">Metal-binding</keyword>
<evidence type="ECO:0000313" key="12">
    <source>
        <dbReference type="Proteomes" id="UP000008311"/>
    </source>
</evidence>
<evidence type="ECO:0000256" key="2">
    <source>
        <dbReference type="ARBA" id="ARBA00011738"/>
    </source>
</evidence>
<dbReference type="EMBL" id="EQ973788">
    <property type="protein sequence ID" value="EEF47624.1"/>
    <property type="molecule type" value="Genomic_DNA"/>
</dbReference>
<feature type="compositionally biased region" description="Low complexity" evidence="9">
    <location>
        <begin position="882"/>
        <end position="892"/>
    </location>
</feature>
<comment type="catalytic activity">
    <reaction evidence="8">
        <text>adenosine(34) in tRNA + H2O + H(+) = inosine(34) in tRNA + NH4(+)</text>
        <dbReference type="Rhea" id="RHEA:43168"/>
        <dbReference type="Rhea" id="RHEA-COMP:10373"/>
        <dbReference type="Rhea" id="RHEA-COMP:10374"/>
        <dbReference type="ChEBI" id="CHEBI:15377"/>
        <dbReference type="ChEBI" id="CHEBI:15378"/>
        <dbReference type="ChEBI" id="CHEBI:28938"/>
        <dbReference type="ChEBI" id="CHEBI:74411"/>
        <dbReference type="ChEBI" id="CHEBI:82852"/>
        <dbReference type="EC" id="3.5.4.33"/>
    </reaction>
</comment>
<name>B9RL99_RICCO</name>
<dbReference type="SUPFAM" id="SSF53927">
    <property type="entry name" value="Cytidine deaminase-like"/>
    <property type="match status" value="1"/>
</dbReference>
<feature type="compositionally biased region" description="Basic and acidic residues" evidence="9">
    <location>
        <begin position="594"/>
        <end position="617"/>
    </location>
</feature>
<protein>
    <recommendedName>
        <fullName evidence="3">tRNA(adenine(34)) deaminase</fullName>
        <ecNumber evidence="3">3.5.4.33</ecNumber>
    </recommendedName>
</protein>
<dbReference type="InterPro" id="IPR016193">
    <property type="entry name" value="Cytidine_deaminase-like"/>
</dbReference>
<dbReference type="eggNOG" id="KOG1018">
    <property type="taxonomic scope" value="Eukaryota"/>
</dbReference>